<dbReference type="AlphaFoldDB" id="A0A5B7HQL9"/>
<proteinExistence type="predicted"/>
<dbReference type="EMBL" id="VSRR010033054">
    <property type="protein sequence ID" value="MPC71527.1"/>
    <property type="molecule type" value="Genomic_DNA"/>
</dbReference>
<accession>A0A5B7HQL9</accession>
<organism evidence="2 3">
    <name type="scientific">Portunus trituberculatus</name>
    <name type="common">Swimming crab</name>
    <name type="synonym">Neptunus trituberculatus</name>
    <dbReference type="NCBI Taxonomy" id="210409"/>
    <lineage>
        <taxon>Eukaryota</taxon>
        <taxon>Metazoa</taxon>
        <taxon>Ecdysozoa</taxon>
        <taxon>Arthropoda</taxon>
        <taxon>Crustacea</taxon>
        <taxon>Multicrustacea</taxon>
        <taxon>Malacostraca</taxon>
        <taxon>Eumalacostraca</taxon>
        <taxon>Eucarida</taxon>
        <taxon>Decapoda</taxon>
        <taxon>Pleocyemata</taxon>
        <taxon>Brachyura</taxon>
        <taxon>Eubrachyura</taxon>
        <taxon>Portunoidea</taxon>
        <taxon>Portunidae</taxon>
        <taxon>Portuninae</taxon>
        <taxon>Portunus</taxon>
    </lineage>
</organism>
<sequence>MIPTPPRTVHALNDVLKFPCLVASTTKKEKKKEAFKEPNSHPGNSDSTTSNKCWASSRDRPSTSSSSNS</sequence>
<feature type="region of interest" description="Disordered" evidence="1">
    <location>
        <begin position="26"/>
        <end position="69"/>
    </location>
</feature>
<gene>
    <name evidence="2" type="ORF">E2C01_065804</name>
</gene>
<evidence type="ECO:0000313" key="3">
    <source>
        <dbReference type="Proteomes" id="UP000324222"/>
    </source>
</evidence>
<protein>
    <submittedName>
        <fullName evidence="2">Uncharacterized protein</fullName>
    </submittedName>
</protein>
<keyword evidence="3" id="KW-1185">Reference proteome</keyword>
<name>A0A5B7HQL9_PORTR</name>
<feature type="compositionally biased region" description="Polar residues" evidence="1">
    <location>
        <begin position="41"/>
        <end position="54"/>
    </location>
</feature>
<comment type="caution">
    <text evidence="2">The sequence shown here is derived from an EMBL/GenBank/DDBJ whole genome shotgun (WGS) entry which is preliminary data.</text>
</comment>
<reference evidence="2 3" key="1">
    <citation type="submission" date="2019-05" db="EMBL/GenBank/DDBJ databases">
        <title>Another draft genome of Portunus trituberculatus and its Hox gene families provides insights of decapod evolution.</title>
        <authorList>
            <person name="Jeong J.-H."/>
            <person name="Song I."/>
            <person name="Kim S."/>
            <person name="Choi T."/>
            <person name="Kim D."/>
            <person name="Ryu S."/>
            <person name="Kim W."/>
        </authorList>
    </citation>
    <scope>NUCLEOTIDE SEQUENCE [LARGE SCALE GENOMIC DNA]</scope>
    <source>
        <tissue evidence="2">Muscle</tissue>
    </source>
</reference>
<evidence type="ECO:0000313" key="2">
    <source>
        <dbReference type="EMBL" id="MPC71527.1"/>
    </source>
</evidence>
<dbReference type="Proteomes" id="UP000324222">
    <property type="component" value="Unassembled WGS sequence"/>
</dbReference>
<evidence type="ECO:0000256" key="1">
    <source>
        <dbReference type="SAM" id="MobiDB-lite"/>
    </source>
</evidence>